<feature type="region of interest" description="Disordered" evidence="1">
    <location>
        <begin position="131"/>
        <end position="154"/>
    </location>
</feature>
<evidence type="ECO:0000313" key="2">
    <source>
        <dbReference type="EMBL" id="KAK6145514.1"/>
    </source>
</evidence>
<dbReference type="EMBL" id="JABTTQ020000012">
    <property type="protein sequence ID" value="KAK6145514.1"/>
    <property type="molecule type" value="Genomic_DNA"/>
</dbReference>
<feature type="compositionally biased region" description="Basic and acidic residues" evidence="1">
    <location>
        <begin position="55"/>
        <end position="93"/>
    </location>
</feature>
<evidence type="ECO:0000313" key="3">
    <source>
        <dbReference type="Proteomes" id="UP001318860"/>
    </source>
</evidence>
<keyword evidence="3" id="KW-1185">Reference proteome</keyword>
<evidence type="ECO:0000256" key="1">
    <source>
        <dbReference type="SAM" id="MobiDB-lite"/>
    </source>
</evidence>
<name>A0ABR0WGP7_REHGL</name>
<sequence length="154" mass="18182">MVHMWLPMGTKWYPMSNGKKVLISFASRSELKVADPPLYHRQAKGEPLRDFINRFNDEAPREGRGARKKRSERETRFKSEKDHERGRDRDRSRPIRKLAIYAAKCSPSTCLDVHRGKNMLKWPRKMKAIPGKRDERKYCHFHKDHGHDTKNASN</sequence>
<gene>
    <name evidence="2" type="ORF">DH2020_022334</name>
</gene>
<dbReference type="Proteomes" id="UP001318860">
    <property type="component" value="Unassembled WGS sequence"/>
</dbReference>
<feature type="region of interest" description="Disordered" evidence="1">
    <location>
        <begin position="55"/>
        <end position="95"/>
    </location>
</feature>
<accession>A0ABR0WGP7</accession>
<reference evidence="2 3" key="1">
    <citation type="journal article" date="2021" name="Comput. Struct. Biotechnol. J.">
        <title>De novo genome assembly of the potent medicinal plant Rehmannia glutinosa using nanopore technology.</title>
        <authorList>
            <person name="Ma L."/>
            <person name="Dong C."/>
            <person name="Song C."/>
            <person name="Wang X."/>
            <person name="Zheng X."/>
            <person name="Niu Y."/>
            <person name="Chen S."/>
            <person name="Feng W."/>
        </authorList>
    </citation>
    <scope>NUCLEOTIDE SEQUENCE [LARGE SCALE GENOMIC DNA]</scope>
    <source>
        <strain evidence="2">DH-2019</strain>
    </source>
</reference>
<organism evidence="2 3">
    <name type="scientific">Rehmannia glutinosa</name>
    <name type="common">Chinese foxglove</name>
    <dbReference type="NCBI Taxonomy" id="99300"/>
    <lineage>
        <taxon>Eukaryota</taxon>
        <taxon>Viridiplantae</taxon>
        <taxon>Streptophyta</taxon>
        <taxon>Embryophyta</taxon>
        <taxon>Tracheophyta</taxon>
        <taxon>Spermatophyta</taxon>
        <taxon>Magnoliopsida</taxon>
        <taxon>eudicotyledons</taxon>
        <taxon>Gunneridae</taxon>
        <taxon>Pentapetalae</taxon>
        <taxon>asterids</taxon>
        <taxon>lamiids</taxon>
        <taxon>Lamiales</taxon>
        <taxon>Orobanchaceae</taxon>
        <taxon>Rehmannieae</taxon>
        <taxon>Rehmannia</taxon>
    </lineage>
</organism>
<feature type="compositionally biased region" description="Basic and acidic residues" evidence="1">
    <location>
        <begin position="145"/>
        <end position="154"/>
    </location>
</feature>
<proteinExistence type="predicted"/>
<comment type="caution">
    <text evidence="2">The sequence shown here is derived from an EMBL/GenBank/DDBJ whole genome shotgun (WGS) entry which is preliminary data.</text>
</comment>
<protein>
    <submittedName>
        <fullName evidence="2">Uncharacterized protein</fullName>
    </submittedName>
</protein>